<dbReference type="Pfam" id="PF00152">
    <property type="entry name" value="tRNA-synt_2"/>
    <property type="match status" value="1"/>
</dbReference>
<dbReference type="InterPro" id="IPR045864">
    <property type="entry name" value="aa-tRNA-synth_II/BPL/LPL"/>
</dbReference>
<dbReference type="EC" id="6.1.1.23" evidence="7"/>
<dbReference type="Gene3D" id="2.40.50.140">
    <property type="entry name" value="Nucleic acid-binding proteins"/>
    <property type="match status" value="1"/>
</dbReference>
<feature type="region of interest" description="Aspartate" evidence="7">
    <location>
        <begin position="197"/>
        <end position="200"/>
    </location>
</feature>
<comment type="function">
    <text evidence="7">Aspartyl-tRNA synthetase with relaxed tRNA specificity since it is able to aspartylate not only its cognate tRNA(Asp) but also tRNA(Asn). Reaction proceeds in two steps: L-aspartate is first activated by ATP to form Asp-AMP and then transferred to the acceptor end of tRNA(Asp/Asn).</text>
</comment>
<dbReference type="NCBIfam" id="TIGR00459">
    <property type="entry name" value="aspS_bact"/>
    <property type="match status" value="1"/>
</dbReference>
<comment type="caution">
    <text evidence="9">The sequence shown here is derived from an EMBL/GenBank/DDBJ whole genome shotgun (WGS) entry which is preliminary data.</text>
</comment>
<name>A0A1F8FST0_9BACT</name>
<dbReference type="PANTHER" id="PTHR22594">
    <property type="entry name" value="ASPARTYL/LYSYL-TRNA SYNTHETASE"/>
    <property type="match status" value="1"/>
</dbReference>
<dbReference type="CDD" id="cd00777">
    <property type="entry name" value="AspRS_core"/>
    <property type="match status" value="1"/>
</dbReference>
<evidence type="ECO:0000313" key="9">
    <source>
        <dbReference type="EMBL" id="OGN15389.1"/>
    </source>
</evidence>
<evidence type="ECO:0000256" key="7">
    <source>
        <dbReference type="HAMAP-Rule" id="MF_00044"/>
    </source>
</evidence>
<dbReference type="GO" id="GO:0006422">
    <property type="term" value="P:aspartyl-tRNA aminoacylation"/>
    <property type="evidence" value="ECO:0007669"/>
    <property type="project" value="UniProtKB-UniRule"/>
</dbReference>
<feature type="binding site" evidence="7">
    <location>
        <begin position="219"/>
        <end position="221"/>
    </location>
    <ligand>
        <name>ATP</name>
        <dbReference type="ChEBI" id="CHEBI:30616"/>
    </ligand>
</feature>
<evidence type="ECO:0000256" key="6">
    <source>
        <dbReference type="ARBA" id="ARBA00023146"/>
    </source>
</evidence>
<dbReference type="EMBL" id="MGJV01000010">
    <property type="protein sequence ID" value="OGN15389.1"/>
    <property type="molecule type" value="Genomic_DNA"/>
</dbReference>
<keyword evidence="4 7" id="KW-0067">ATP-binding</keyword>
<reference evidence="9 10" key="1">
    <citation type="journal article" date="2016" name="Nat. Commun.">
        <title>Thousands of microbial genomes shed light on interconnected biogeochemical processes in an aquifer system.</title>
        <authorList>
            <person name="Anantharaman K."/>
            <person name="Brown C.T."/>
            <person name="Hug L.A."/>
            <person name="Sharon I."/>
            <person name="Castelle C.J."/>
            <person name="Probst A.J."/>
            <person name="Thomas B.C."/>
            <person name="Singh A."/>
            <person name="Wilkins M.J."/>
            <person name="Karaoz U."/>
            <person name="Brodie E.L."/>
            <person name="Williams K.H."/>
            <person name="Hubbard S.S."/>
            <person name="Banfield J.F."/>
        </authorList>
    </citation>
    <scope>NUCLEOTIDE SEQUENCE [LARGE SCALE GENOMIC DNA]</scope>
</reference>
<dbReference type="InterPro" id="IPR002312">
    <property type="entry name" value="Asp/Asn-tRNA-synth_IIb"/>
</dbReference>
<dbReference type="InterPro" id="IPR004365">
    <property type="entry name" value="NA-bd_OB_tRNA"/>
</dbReference>
<dbReference type="AlphaFoldDB" id="A0A1F8FST0"/>
<dbReference type="InterPro" id="IPR004524">
    <property type="entry name" value="Asp-tRNA-ligase_1"/>
</dbReference>
<dbReference type="InterPro" id="IPR004115">
    <property type="entry name" value="GAD-like_sf"/>
</dbReference>
<dbReference type="Proteomes" id="UP000176581">
    <property type="component" value="Unassembled WGS sequence"/>
</dbReference>
<evidence type="ECO:0000256" key="1">
    <source>
        <dbReference type="ARBA" id="ARBA00006303"/>
    </source>
</evidence>
<keyword evidence="3 7" id="KW-0547">Nucleotide-binding</keyword>
<proteinExistence type="inferred from homology"/>
<dbReference type="InterPro" id="IPR012340">
    <property type="entry name" value="NA-bd_OB-fold"/>
</dbReference>
<evidence type="ECO:0000256" key="2">
    <source>
        <dbReference type="ARBA" id="ARBA00022598"/>
    </source>
</evidence>
<dbReference type="InterPro" id="IPR047090">
    <property type="entry name" value="AspRS_core"/>
</dbReference>
<protein>
    <recommendedName>
        <fullName evidence="7">Aspartate--tRNA(Asp/Asn) ligase</fullName>
        <ecNumber evidence="7">6.1.1.23</ecNumber>
    </recommendedName>
    <alternativeName>
        <fullName evidence="7">Aspartyl-tRNA synthetase</fullName>
        <shortName evidence="7">AspRS</shortName>
    </alternativeName>
    <alternativeName>
        <fullName evidence="7">Non-discriminating aspartyl-tRNA synthetase</fullName>
        <shortName evidence="7">ND-AspRS</shortName>
    </alternativeName>
</protein>
<feature type="binding site" evidence="7">
    <location>
        <position position="359"/>
    </location>
    <ligand>
        <name>ATP</name>
        <dbReference type="ChEBI" id="CHEBI:30616"/>
    </ligand>
</feature>
<dbReference type="GO" id="GO:0003676">
    <property type="term" value="F:nucleic acid binding"/>
    <property type="evidence" value="ECO:0007669"/>
    <property type="project" value="InterPro"/>
</dbReference>
<dbReference type="PROSITE" id="PS50862">
    <property type="entry name" value="AA_TRNA_LIGASE_II"/>
    <property type="match status" value="1"/>
</dbReference>
<feature type="binding site" evidence="7">
    <location>
        <position position="228"/>
    </location>
    <ligand>
        <name>ATP</name>
        <dbReference type="ChEBI" id="CHEBI:30616"/>
    </ligand>
</feature>
<dbReference type="InterPro" id="IPR004364">
    <property type="entry name" value="Aa-tRNA-synt_II"/>
</dbReference>
<evidence type="ECO:0000256" key="3">
    <source>
        <dbReference type="ARBA" id="ARBA00022741"/>
    </source>
</evidence>
<dbReference type="SUPFAM" id="SSF50249">
    <property type="entry name" value="Nucleic acid-binding proteins"/>
    <property type="match status" value="1"/>
</dbReference>
<keyword evidence="5 7" id="KW-0648">Protein biosynthesis</keyword>
<comment type="similarity">
    <text evidence="1 7">Belongs to the class-II aminoacyl-tRNA synthetase family. Type 1 subfamily.</text>
</comment>
<feature type="binding site" evidence="7">
    <location>
        <position position="323"/>
    </location>
    <ligand>
        <name>L-aspartate</name>
        <dbReference type="ChEBI" id="CHEBI:29991"/>
    </ligand>
</feature>
<feature type="site" description="Important for tRNA non-discrimination" evidence="7">
    <location>
        <position position="29"/>
    </location>
</feature>
<keyword evidence="6 7" id="KW-0030">Aminoacyl-tRNA synthetase</keyword>
<gene>
    <name evidence="7" type="primary">aspS</name>
    <name evidence="9" type="ORF">A3J47_01400</name>
</gene>
<dbReference type="PANTHER" id="PTHR22594:SF5">
    <property type="entry name" value="ASPARTATE--TRNA LIGASE, MITOCHONDRIAL"/>
    <property type="match status" value="1"/>
</dbReference>
<dbReference type="SUPFAM" id="SSF55681">
    <property type="entry name" value="Class II aaRS and biotin synthetases"/>
    <property type="match status" value="1"/>
</dbReference>
<comment type="subunit">
    <text evidence="7">Homodimer.</text>
</comment>
<organism evidence="9 10">
    <name type="scientific">Candidatus Yanofskybacteria bacterium RIFCSPHIGHO2_02_FULL_43_22</name>
    <dbReference type="NCBI Taxonomy" id="1802681"/>
    <lineage>
        <taxon>Bacteria</taxon>
        <taxon>Candidatus Yanofskyibacteriota</taxon>
    </lineage>
</organism>
<comment type="catalytic activity">
    <reaction evidence="7">
        <text>tRNA(Asx) + L-aspartate + ATP = L-aspartyl-tRNA(Asx) + AMP + diphosphate</text>
        <dbReference type="Rhea" id="RHEA:18349"/>
        <dbReference type="Rhea" id="RHEA-COMP:9710"/>
        <dbReference type="Rhea" id="RHEA-COMP:9711"/>
        <dbReference type="ChEBI" id="CHEBI:29991"/>
        <dbReference type="ChEBI" id="CHEBI:30616"/>
        <dbReference type="ChEBI" id="CHEBI:33019"/>
        <dbReference type="ChEBI" id="CHEBI:78442"/>
        <dbReference type="ChEBI" id="CHEBI:78516"/>
        <dbReference type="ChEBI" id="CHEBI:456215"/>
        <dbReference type="EC" id="6.1.1.23"/>
    </reaction>
</comment>
<dbReference type="CDD" id="cd04317">
    <property type="entry name" value="EcAspRS_like_N"/>
    <property type="match status" value="1"/>
</dbReference>
<dbReference type="HAMAP" id="MF_00044">
    <property type="entry name" value="Asp_tRNA_synth_type1"/>
    <property type="match status" value="1"/>
</dbReference>
<accession>A0A1F8FST0</accession>
<feature type="binding site" evidence="7">
    <location>
        <position position="219"/>
    </location>
    <ligand>
        <name>L-aspartate</name>
        <dbReference type="ChEBI" id="CHEBI:29991"/>
    </ligand>
</feature>
<keyword evidence="2 7" id="KW-0436">Ligase</keyword>
<sequence length="463" mass="53461">MIRTLIIETQNFAGKEVNLFGWVSARRDHGKLIFIDLRDRSGIAQVVFTPFDRGLYESAEELRPEWVIRLKGKVKVRPEKMINPELPTGKIEIEPLELEILNEAETSPFPLDTDGKDIDEEIRMKYRYLDLRRDRMRKNIMLRHRASSLAREYLNNQGFVEIETPTLTKTSPEGARDFVVPSRFHPGKFYALPQAPQQYKQLLMIAGFEKYYQIAHAFRDEDLRGDRQFEHTQIDIEMSFVNEKDVWSVVEGLMAHIVESLGKKINQKPFPVFSHEEAMKKFGADKFDLRENKNDPDEFAFAWVTDFPLFEWNEEEKKYTFAHNPFSAPNPEHVEKLMKGEDLGSLRARQYDLVCNGYELASGGVRISDPVIQRKVFEIMGLTSEEIKERFGHLVDAYKYGAPFHAGIAPGLDRLVMLLANETDIREVIAFPMSSKGQTSVMDAPSELGEKQLKELHINITND</sequence>
<dbReference type="InterPro" id="IPR006195">
    <property type="entry name" value="aa-tRNA-synth_II"/>
</dbReference>
<evidence type="ECO:0000256" key="4">
    <source>
        <dbReference type="ARBA" id="ARBA00022840"/>
    </source>
</evidence>
<dbReference type="Gene3D" id="3.30.930.10">
    <property type="entry name" value="Bira Bifunctional Protein, Domain 2"/>
    <property type="match status" value="2"/>
</dbReference>
<dbReference type="GO" id="GO:0004815">
    <property type="term" value="F:aspartate-tRNA ligase activity"/>
    <property type="evidence" value="ECO:0007669"/>
    <property type="project" value="UniProtKB-UniRule"/>
</dbReference>
<dbReference type="InterPro" id="IPR047089">
    <property type="entry name" value="Asp-tRNA-ligase_1_N"/>
</dbReference>
<dbReference type="PRINTS" id="PR01042">
    <property type="entry name" value="TRNASYNTHASP"/>
</dbReference>
<keyword evidence="7" id="KW-0963">Cytoplasm</keyword>
<evidence type="ECO:0000259" key="8">
    <source>
        <dbReference type="PROSITE" id="PS50862"/>
    </source>
</evidence>
<dbReference type="GO" id="GO:0005524">
    <property type="term" value="F:ATP binding"/>
    <property type="evidence" value="ECO:0007669"/>
    <property type="project" value="UniProtKB-UniRule"/>
</dbReference>
<feature type="binding site" evidence="7">
    <location>
        <position position="173"/>
    </location>
    <ligand>
        <name>L-aspartate</name>
        <dbReference type="ChEBI" id="CHEBI:29991"/>
    </ligand>
</feature>
<feature type="binding site" evidence="7">
    <location>
        <position position="366"/>
    </location>
    <ligand>
        <name>L-aspartate</name>
        <dbReference type="ChEBI" id="CHEBI:29991"/>
    </ligand>
</feature>
<evidence type="ECO:0000313" key="10">
    <source>
        <dbReference type="Proteomes" id="UP000176581"/>
    </source>
</evidence>
<evidence type="ECO:0000256" key="5">
    <source>
        <dbReference type="ARBA" id="ARBA00022917"/>
    </source>
</evidence>
<comment type="subcellular location">
    <subcellularLocation>
        <location evidence="7">Cytoplasm</location>
    </subcellularLocation>
</comment>
<dbReference type="GO" id="GO:0005737">
    <property type="term" value="C:cytoplasm"/>
    <property type="evidence" value="ECO:0007669"/>
    <property type="project" value="UniProtKB-SubCell"/>
</dbReference>
<feature type="domain" description="Aminoacyl-transfer RNA synthetases class-II family profile" evidence="8">
    <location>
        <begin position="150"/>
        <end position="432"/>
    </location>
</feature>
<dbReference type="Gene3D" id="3.30.1360.30">
    <property type="entry name" value="GAD-like domain"/>
    <property type="match status" value="1"/>
</dbReference>
<comment type="caution">
    <text evidence="7">Lacks conserved residue(s) required for the propagation of feature annotation.</text>
</comment>
<dbReference type="GO" id="GO:0050560">
    <property type="term" value="F:aspartate-tRNA(Asn) ligase activity"/>
    <property type="evidence" value="ECO:0007669"/>
    <property type="project" value="UniProtKB-EC"/>
</dbReference>
<dbReference type="Pfam" id="PF01336">
    <property type="entry name" value="tRNA_anti-codon"/>
    <property type="match status" value="1"/>
</dbReference>
<feature type="binding site" evidence="7">
    <location>
        <begin position="411"/>
        <end position="414"/>
    </location>
    <ligand>
        <name>ATP</name>
        <dbReference type="ChEBI" id="CHEBI:30616"/>
    </ligand>
</feature>